<evidence type="ECO:0000313" key="18">
    <source>
        <dbReference type="Proteomes" id="UP000002730"/>
    </source>
</evidence>
<dbReference type="PROSITE" id="PS50885">
    <property type="entry name" value="HAMP"/>
    <property type="match status" value="1"/>
</dbReference>
<dbReference type="CDD" id="cd06225">
    <property type="entry name" value="HAMP"/>
    <property type="match status" value="1"/>
</dbReference>
<dbReference type="PRINTS" id="PR00344">
    <property type="entry name" value="BCTRLSENSOR"/>
</dbReference>
<dbReference type="PROSITE" id="PS50109">
    <property type="entry name" value="HIS_KIN"/>
    <property type="match status" value="1"/>
</dbReference>
<dbReference type="InterPro" id="IPR003660">
    <property type="entry name" value="HAMP_dom"/>
</dbReference>
<dbReference type="Gene3D" id="6.10.340.10">
    <property type="match status" value="1"/>
</dbReference>
<sequence length="483" mass="55661">MKIKKRLFISNIITVLITLIITIVATCGFFFFSARLDIRRMNTKNIEEVVDKSKSLSEISNYLIDSERKIKTNVEIEKYLRYSLADMNGKYILYKSQNDIIQSEGINRIDVERIVDESKGTIDINGENYMSKISGFQNEDGSNGKLILMVPVSKETFESKHFFIFITIAFVFAFIIANFITTYNFVRRIMQPINHLKAATSDIRDGNLDSQIIEAGDEEIRELCNGFEIMRIRLKDSVTLKSKYDENRRLIVSSISHDLKTPITSIKGYVEGILDGVANTEEKVFDYLKIINMKADYMNVIIDDLLLHSKLDLNQIPYNFEKTDIVNYFEDCICECEGELKKYNIDMNLDNQLVTTRMVKIDREKLRRVIINIIDNARKYMDKEYGQINIDLRETNTSIIIEIRDNGMGIDEEEVNKIFNRFYRIDKSRNQTKGSGLGLAIAKQIVEDHKGRIWAKSHGGEGTSILMSLPKGKVLNNDVEDTL</sequence>
<reference evidence="17 18" key="1">
    <citation type="submission" date="2010-08" db="EMBL/GenBank/DDBJ databases">
        <title>Complete sequence of Clostridium cellulovorans 743B.</title>
        <authorList>
            <consortium name="US DOE Joint Genome Institute"/>
            <person name="Lucas S."/>
            <person name="Copeland A."/>
            <person name="Lapidus A."/>
            <person name="Cheng J.-F."/>
            <person name="Bruce D."/>
            <person name="Goodwin L."/>
            <person name="Pitluck S."/>
            <person name="Chertkov O."/>
            <person name="Detter J.C."/>
            <person name="Han C."/>
            <person name="Tapia R."/>
            <person name="Land M."/>
            <person name="Hauser L."/>
            <person name="Chang Y.-J."/>
            <person name="Jeffries C."/>
            <person name="Kyrpides N."/>
            <person name="Ivanova N."/>
            <person name="Mikhailova N."/>
            <person name="Hemme C.L."/>
            <person name="Woyke T."/>
        </authorList>
    </citation>
    <scope>NUCLEOTIDE SEQUENCE [LARGE SCALE GENOMIC DNA]</scope>
    <source>
        <strain evidence="18">ATCC 35296 / DSM 3052 / OCM 3 / 743B</strain>
    </source>
</reference>
<evidence type="ECO:0000259" key="15">
    <source>
        <dbReference type="PROSITE" id="PS50109"/>
    </source>
</evidence>
<dbReference type="Gene3D" id="1.10.287.130">
    <property type="match status" value="1"/>
</dbReference>
<evidence type="ECO:0000313" key="17">
    <source>
        <dbReference type="EMBL" id="ADL50433.1"/>
    </source>
</evidence>
<evidence type="ECO:0000256" key="3">
    <source>
        <dbReference type="ARBA" id="ARBA00012438"/>
    </source>
</evidence>
<comment type="subcellular location">
    <subcellularLocation>
        <location evidence="2">Cell membrane</location>
        <topology evidence="2">Multi-pass membrane protein</topology>
    </subcellularLocation>
</comment>
<evidence type="ECO:0000256" key="6">
    <source>
        <dbReference type="ARBA" id="ARBA00022679"/>
    </source>
</evidence>
<protein>
    <recommendedName>
        <fullName evidence="3">histidine kinase</fullName>
        <ecNumber evidence="3">2.7.13.3</ecNumber>
    </recommendedName>
</protein>
<proteinExistence type="predicted"/>
<dbReference type="InterPro" id="IPR003594">
    <property type="entry name" value="HATPase_dom"/>
</dbReference>
<evidence type="ECO:0000256" key="10">
    <source>
        <dbReference type="ARBA" id="ARBA00022840"/>
    </source>
</evidence>
<dbReference type="GO" id="GO:0005886">
    <property type="term" value="C:plasma membrane"/>
    <property type="evidence" value="ECO:0007669"/>
    <property type="project" value="UniProtKB-SubCell"/>
</dbReference>
<dbReference type="Gene3D" id="3.30.565.10">
    <property type="entry name" value="Histidine kinase-like ATPase, C-terminal domain"/>
    <property type="match status" value="1"/>
</dbReference>
<keyword evidence="12" id="KW-0902">Two-component regulatory system</keyword>
<evidence type="ECO:0000256" key="2">
    <source>
        <dbReference type="ARBA" id="ARBA00004651"/>
    </source>
</evidence>
<keyword evidence="13 14" id="KW-0472">Membrane</keyword>
<dbReference type="SMART" id="SM00387">
    <property type="entry name" value="HATPase_c"/>
    <property type="match status" value="1"/>
</dbReference>
<dbReference type="PANTHER" id="PTHR45528">
    <property type="entry name" value="SENSOR HISTIDINE KINASE CPXA"/>
    <property type="match status" value="1"/>
</dbReference>
<dbReference type="InterPro" id="IPR050398">
    <property type="entry name" value="HssS/ArlS-like"/>
</dbReference>
<dbReference type="Pfam" id="PF00672">
    <property type="entry name" value="HAMP"/>
    <property type="match status" value="1"/>
</dbReference>
<dbReference type="RefSeq" id="WP_010074787.1">
    <property type="nucleotide sequence ID" value="NC_014393.1"/>
</dbReference>
<dbReference type="CDD" id="cd00075">
    <property type="entry name" value="HATPase"/>
    <property type="match status" value="1"/>
</dbReference>
<evidence type="ECO:0000256" key="12">
    <source>
        <dbReference type="ARBA" id="ARBA00023012"/>
    </source>
</evidence>
<dbReference type="KEGG" id="ccb:Clocel_0662"/>
<gene>
    <name evidence="17" type="ordered locus">Clocel_0662</name>
</gene>
<evidence type="ECO:0000256" key="5">
    <source>
        <dbReference type="ARBA" id="ARBA00022553"/>
    </source>
</evidence>
<dbReference type="SMART" id="SM00388">
    <property type="entry name" value="HisKA"/>
    <property type="match status" value="1"/>
</dbReference>
<dbReference type="STRING" id="573061.Clocel_0662"/>
<dbReference type="Proteomes" id="UP000002730">
    <property type="component" value="Chromosome"/>
</dbReference>
<dbReference type="GO" id="GO:0005524">
    <property type="term" value="F:ATP binding"/>
    <property type="evidence" value="ECO:0007669"/>
    <property type="project" value="UniProtKB-KW"/>
</dbReference>
<evidence type="ECO:0000256" key="13">
    <source>
        <dbReference type="ARBA" id="ARBA00023136"/>
    </source>
</evidence>
<dbReference type="eggNOG" id="COG5002">
    <property type="taxonomic scope" value="Bacteria"/>
</dbReference>
<name>D9SRR6_CLOC7</name>
<accession>D9SRR6</accession>
<evidence type="ECO:0000259" key="16">
    <source>
        <dbReference type="PROSITE" id="PS50885"/>
    </source>
</evidence>
<keyword evidence="6" id="KW-0808">Transferase</keyword>
<keyword evidence="5" id="KW-0597">Phosphoprotein</keyword>
<dbReference type="InterPro" id="IPR036097">
    <property type="entry name" value="HisK_dim/P_sf"/>
</dbReference>
<keyword evidence="9 17" id="KW-0418">Kinase</keyword>
<dbReference type="SUPFAM" id="SSF47384">
    <property type="entry name" value="Homodimeric domain of signal transducing histidine kinase"/>
    <property type="match status" value="1"/>
</dbReference>
<keyword evidence="11 14" id="KW-1133">Transmembrane helix</keyword>
<dbReference type="InterPro" id="IPR005467">
    <property type="entry name" value="His_kinase_dom"/>
</dbReference>
<organism evidence="17 18">
    <name type="scientific">Clostridium cellulovorans (strain ATCC 35296 / DSM 3052 / OCM 3 / 743B)</name>
    <dbReference type="NCBI Taxonomy" id="573061"/>
    <lineage>
        <taxon>Bacteria</taxon>
        <taxon>Bacillati</taxon>
        <taxon>Bacillota</taxon>
        <taxon>Clostridia</taxon>
        <taxon>Eubacteriales</taxon>
        <taxon>Clostridiaceae</taxon>
        <taxon>Clostridium</taxon>
    </lineage>
</organism>
<dbReference type="OrthoDB" id="335833at2"/>
<dbReference type="HOGENOM" id="CLU_000445_89_6_9"/>
<dbReference type="eggNOG" id="COG2770">
    <property type="taxonomic scope" value="Bacteria"/>
</dbReference>
<feature type="domain" description="Histidine kinase" evidence="15">
    <location>
        <begin position="254"/>
        <end position="473"/>
    </location>
</feature>
<evidence type="ECO:0000256" key="8">
    <source>
        <dbReference type="ARBA" id="ARBA00022741"/>
    </source>
</evidence>
<dbReference type="SUPFAM" id="SSF55874">
    <property type="entry name" value="ATPase domain of HSP90 chaperone/DNA topoisomerase II/histidine kinase"/>
    <property type="match status" value="1"/>
</dbReference>
<keyword evidence="10" id="KW-0067">ATP-binding</keyword>
<evidence type="ECO:0000256" key="14">
    <source>
        <dbReference type="SAM" id="Phobius"/>
    </source>
</evidence>
<dbReference type="Pfam" id="PF02518">
    <property type="entry name" value="HATPase_c"/>
    <property type="match status" value="1"/>
</dbReference>
<evidence type="ECO:0000256" key="1">
    <source>
        <dbReference type="ARBA" id="ARBA00000085"/>
    </source>
</evidence>
<dbReference type="SMART" id="SM00304">
    <property type="entry name" value="HAMP"/>
    <property type="match status" value="1"/>
</dbReference>
<dbReference type="GO" id="GO:0000155">
    <property type="term" value="F:phosphorelay sensor kinase activity"/>
    <property type="evidence" value="ECO:0007669"/>
    <property type="project" value="InterPro"/>
</dbReference>
<dbReference type="InterPro" id="IPR003661">
    <property type="entry name" value="HisK_dim/P_dom"/>
</dbReference>
<keyword evidence="4" id="KW-1003">Cell membrane</keyword>
<evidence type="ECO:0000256" key="9">
    <source>
        <dbReference type="ARBA" id="ARBA00022777"/>
    </source>
</evidence>
<dbReference type="AlphaFoldDB" id="D9SRR6"/>
<dbReference type="CDD" id="cd00082">
    <property type="entry name" value="HisKA"/>
    <property type="match status" value="1"/>
</dbReference>
<dbReference type="Pfam" id="PF00512">
    <property type="entry name" value="HisKA"/>
    <property type="match status" value="1"/>
</dbReference>
<dbReference type="EMBL" id="CP002160">
    <property type="protein sequence ID" value="ADL50433.1"/>
    <property type="molecule type" value="Genomic_DNA"/>
</dbReference>
<dbReference type="PANTHER" id="PTHR45528:SF1">
    <property type="entry name" value="SENSOR HISTIDINE KINASE CPXA"/>
    <property type="match status" value="1"/>
</dbReference>
<dbReference type="InterPro" id="IPR004358">
    <property type="entry name" value="Sig_transdc_His_kin-like_C"/>
</dbReference>
<dbReference type="InterPro" id="IPR036890">
    <property type="entry name" value="HATPase_C_sf"/>
</dbReference>
<feature type="transmembrane region" description="Helical" evidence="14">
    <location>
        <begin position="162"/>
        <end position="186"/>
    </location>
</feature>
<dbReference type="SUPFAM" id="SSF158472">
    <property type="entry name" value="HAMP domain-like"/>
    <property type="match status" value="1"/>
</dbReference>
<feature type="domain" description="HAMP" evidence="16">
    <location>
        <begin position="187"/>
        <end position="239"/>
    </location>
</feature>
<feature type="transmembrane region" description="Helical" evidence="14">
    <location>
        <begin position="12"/>
        <end position="32"/>
    </location>
</feature>
<comment type="catalytic activity">
    <reaction evidence="1">
        <text>ATP + protein L-histidine = ADP + protein N-phospho-L-histidine.</text>
        <dbReference type="EC" id="2.7.13.3"/>
    </reaction>
</comment>
<dbReference type="FunFam" id="3.30.565.10:FF:000006">
    <property type="entry name" value="Sensor histidine kinase WalK"/>
    <property type="match status" value="1"/>
</dbReference>
<keyword evidence="8" id="KW-0547">Nucleotide-binding</keyword>
<evidence type="ECO:0000256" key="7">
    <source>
        <dbReference type="ARBA" id="ARBA00022692"/>
    </source>
</evidence>
<evidence type="ECO:0000256" key="11">
    <source>
        <dbReference type="ARBA" id="ARBA00022989"/>
    </source>
</evidence>
<dbReference type="EC" id="2.7.13.3" evidence="3"/>
<keyword evidence="18" id="KW-1185">Reference proteome</keyword>
<evidence type="ECO:0000256" key="4">
    <source>
        <dbReference type="ARBA" id="ARBA00022475"/>
    </source>
</evidence>
<keyword evidence="7 14" id="KW-0812">Transmembrane</keyword>